<dbReference type="EMBL" id="BAAAPM010000003">
    <property type="protein sequence ID" value="GAA1725260.1"/>
    <property type="molecule type" value="Genomic_DNA"/>
</dbReference>
<keyword evidence="3" id="KW-1185">Reference proteome</keyword>
<organism evidence="2 3">
    <name type="scientific">Isoptericola hypogeus</name>
    <dbReference type="NCBI Taxonomy" id="300179"/>
    <lineage>
        <taxon>Bacteria</taxon>
        <taxon>Bacillati</taxon>
        <taxon>Actinomycetota</taxon>
        <taxon>Actinomycetes</taxon>
        <taxon>Micrococcales</taxon>
        <taxon>Promicromonosporaceae</taxon>
        <taxon>Isoptericola</taxon>
    </lineage>
</organism>
<gene>
    <name evidence="2" type="ORF">GCM10009809_21290</name>
</gene>
<comment type="caution">
    <text evidence="2">The sequence shown here is derived from an EMBL/GenBank/DDBJ whole genome shotgun (WGS) entry which is preliminary data.</text>
</comment>
<reference evidence="2 3" key="1">
    <citation type="journal article" date="2019" name="Int. J. Syst. Evol. Microbiol.">
        <title>The Global Catalogue of Microorganisms (GCM) 10K type strain sequencing project: providing services to taxonomists for standard genome sequencing and annotation.</title>
        <authorList>
            <consortium name="The Broad Institute Genomics Platform"/>
            <consortium name="The Broad Institute Genome Sequencing Center for Infectious Disease"/>
            <person name="Wu L."/>
            <person name="Ma J."/>
        </authorList>
    </citation>
    <scope>NUCLEOTIDE SEQUENCE [LARGE SCALE GENOMIC DNA]</scope>
    <source>
        <strain evidence="2 3">JCM 15589</strain>
    </source>
</reference>
<dbReference type="RefSeq" id="WP_344248353.1">
    <property type="nucleotide sequence ID" value="NZ_BAAAPM010000003.1"/>
</dbReference>
<dbReference type="Proteomes" id="UP001501138">
    <property type="component" value="Unassembled WGS sequence"/>
</dbReference>
<evidence type="ECO:0000313" key="2">
    <source>
        <dbReference type="EMBL" id="GAA1725260.1"/>
    </source>
</evidence>
<feature type="compositionally biased region" description="Low complexity" evidence="1">
    <location>
        <begin position="38"/>
        <end position="52"/>
    </location>
</feature>
<accession>A0ABN2JHK7</accession>
<proteinExistence type="predicted"/>
<feature type="region of interest" description="Disordered" evidence="1">
    <location>
        <begin position="1"/>
        <end position="57"/>
    </location>
</feature>
<evidence type="ECO:0000313" key="3">
    <source>
        <dbReference type="Proteomes" id="UP001501138"/>
    </source>
</evidence>
<sequence>MHANPSTVARTGRAPHTAVSRPGAAGTRVPAPPRELSPGADPAPGDAAAAGRRPTRGVRLTVEPADRRRRAQTALLELVVTRSAGRRRA</sequence>
<name>A0ABN2JHK7_9MICO</name>
<protein>
    <submittedName>
        <fullName evidence="2">Uncharacterized protein</fullName>
    </submittedName>
</protein>
<evidence type="ECO:0000256" key="1">
    <source>
        <dbReference type="SAM" id="MobiDB-lite"/>
    </source>
</evidence>